<organism evidence="3 4">
    <name type="scientific">Sutterella wadsworthensis HGA0223</name>
    <dbReference type="NCBI Taxonomy" id="1203554"/>
    <lineage>
        <taxon>Bacteria</taxon>
        <taxon>Pseudomonadati</taxon>
        <taxon>Pseudomonadota</taxon>
        <taxon>Betaproteobacteria</taxon>
        <taxon>Burkholderiales</taxon>
        <taxon>Sutterellaceae</taxon>
        <taxon>Sutterella</taxon>
    </lineage>
</organism>
<dbReference type="PANTHER" id="PTHR30024">
    <property type="entry name" value="ALIPHATIC SULFONATES-BINDING PROTEIN-RELATED"/>
    <property type="match status" value="1"/>
</dbReference>
<dbReference type="AlphaFoldDB" id="S3CCI8"/>
<dbReference type="STRING" id="1203554.HMPREF1476_01801"/>
<feature type="signal peptide" evidence="1">
    <location>
        <begin position="1"/>
        <end position="26"/>
    </location>
</feature>
<dbReference type="CDD" id="cd01008">
    <property type="entry name" value="PBP2_NrtA_SsuA_CpmA_like"/>
    <property type="match status" value="1"/>
</dbReference>
<name>S3CCI8_9BURK</name>
<dbReference type="InterPro" id="IPR015168">
    <property type="entry name" value="SsuA/THI5"/>
</dbReference>
<accession>S3CCI8</accession>
<dbReference type="eggNOG" id="COG0715">
    <property type="taxonomic scope" value="Bacteria"/>
</dbReference>
<comment type="caution">
    <text evidence="3">The sequence shown here is derived from an EMBL/GenBank/DDBJ whole genome shotgun (WGS) entry which is preliminary data.</text>
</comment>
<dbReference type="Gene3D" id="3.40.190.10">
    <property type="entry name" value="Periplasmic binding protein-like II"/>
    <property type="match status" value="2"/>
</dbReference>
<evidence type="ECO:0000313" key="3">
    <source>
        <dbReference type="EMBL" id="EPD98254.1"/>
    </source>
</evidence>
<reference evidence="3 4" key="1">
    <citation type="submission" date="2013-04" db="EMBL/GenBank/DDBJ databases">
        <title>The Genome Sequence of Sutterella wadsworthensis HGA0223.</title>
        <authorList>
            <consortium name="The Broad Institute Genomics Platform"/>
            <person name="Earl A."/>
            <person name="Ward D."/>
            <person name="Feldgarden M."/>
            <person name="Gevers D."/>
            <person name="Schmidt T.M."/>
            <person name="Dover J."/>
            <person name="Dai D."/>
            <person name="Walker B."/>
            <person name="Young S."/>
            <person name="Zeng Q."/>
            <person name="Gargeya S."/>
            <person name="Fitzgerald M."/>
            <person name="Haas B."/>
            <person name="Abouelleil A."/>
            <person name="Allen A.W."/>
            <person name="Alvarado L."/>
            <person name="Arachchi H.M."/>
            <person name="Berlin A.M."/>
            <person name="Chapman S.B."/>
            <person name="Gainer-Dewar J."/>
            <person name="Goldberg J."/>
            <person name="Griggs A."/>
            <person name="Gujja S."/>
            <person name="Hansen M."/>
            <person name="Howarth C."/>
            <person name="Imamovic A."/>
            <person name="Ireland A."/>
            <person name="Larimer J."/>
            <person name="McCowan C."/>
            <person name="Murphy C."/>
            <person name="Pearson M."/>
            <person name="Poon T.W."/>
            <person name="Priest M."/>
            <person name="Roberts A."/>
            <person name="Saif S."/>
            <person name="Shea T."/>
            <person name="Sisk P."/>
            <person name="Sykes S."/>
            <person name="Wortman J."/>
            <person name="Nusbaum C."/>
            <person name="Birren B."/>
        </authorList>
    </citation>
    <scope>NUCLEOTIDE SEQUENCE [LARGE SCALE GENOMIC DNA]</scope>
    <source>
        <strain evidence="3 4">HGA0223</strain>
    </source>
</reference>
<dbReference type="HOGENOM" id="CLU_028871_12_0_4"/>
<dbReference type="EMBL" id="ATCF01000026">
    <property type="protein sequence ID" value="EPD98254.1"/>
    <property type="molecule type" value="Genomic_DNA"/>
</dbReference>
<feature type="domain" description="SsuA/THI5-like" evidence="2">
    <location>
        <begin position="60"/>
        <end position="255"/>
    </location>
</feature>
<evidence type="ECO:0000259" key="2">
    <source>
        <dbReference type="Pfam" id="PF09084"/>
    </source>
</evidence>
<dbReference type="Pfam" id="PF09084">
    <property type="entry name" value="NMT1"/>
    <property type="match status" value="1"/>
</dbReference>
<keyword evidence="1" id="KW-0732">Signal</keyword>
<gene>
    <name evidence="3" type="ORF">HMPREF1476_01801</name>
</gene>
<dbReference type="PATRIC" id="fig|1203554.3.peg.1885"/>
<evidence type="ECO:0000313" key="4">
    <source>
        <dbReference type="Proteomes" id="UP000014400"/>
    </source>
</evidence>
<evidence type="ECO:0000256" key="1">
    <source>
        <dbReference type="SAM" id="SignalP"/>
    </source>
</evidence>
<sequence length="320" mass="33917">MKLKNLFAAAAVAAGLCLTGMSAVQAAPKMPESISITYVKSPFNLQNIVMKERGMLEDAFKAEGVKINWRVINSGAIQGQAMASGDLDFSAVMNTASVLMAAGAGNPIRIASGVGHPQKIFAIIGKPGTDYSIKDLKGKKVVGPKGTVLHQLLVAALKKEGMTIKDVDFISMDPAKAMTAVLSGSADAGLVAAGLIIKANAEGAKTITTCEGLVEPNLVMAVRQAFVDQYPEAYERVVATNRAALKWIREHKAEALTMGAKEQGISIENAEKLYDWSGFYDVLTEADVKGLAADQQFLIDNGMMEKAVDVRSLILPGAMK</sequence>
<keyword evidence="4" id="KW-1185">Reference proteome</keyword>
<protein>
    <recommendedName>
        <fullName evidence="2">SsuA/THI5-like domain-containing protein</fullName>
    </recommendedName>
</protein>
<dbReference type="Proteomes" id="UP000014400">
    <property type="component" value="Unassembled WGS sequence"/>
</dbReference>
<dbReference type="RefSeq" id="WP_016474955.1">
    <property type="nucleotide sequence ID" value="NZ_KE150480.1"/>
</dbReference>
<dbReference type="SUPFAM" id="SSF53850">
    <property type="entry name" value="Periplasmic binding protein-like II"/>
    <property type="match status" value="1"/>
</dbReference>
<feature type="chain" id="PRO_5004507042" description="SsuA/THI5-like domain-containing protein" evidence="1">
    <location>
        <begin position="27"/>
        <end position="320"/>
    </location>
</feature>
<proteinExistence type="predicted"/>